<dbReference type="SUPFAM" id="SSF53474">
    <property type="entry name" value="alpha/beta-Hydrolases"/>
    <property type="match status" value="1"/>
</dbReference>
<reference evidence="2 3" key="1">
    <citation type="journal article" date="2009" name="Stand. Genomic Sci.">
        <title>Complete genome sequence of Beutenbergia cavernae type strain (HKI 0122).</title>
        <authorList>
            <person name="Land M."/>
            <person name="Pukall R."/>
            <person name="Abt B."/>
            <person name="Goker M."/>
            <person name="Rohde M."/>
            <person name="Glavina Del Rio T."/>
            <person name="Tice H."/>
            <person name="Copeland A."/>
            <person name="Cheng J.F."/>
            <person name="Lucas S."/>
            <person name="Chen F."/>
            <person name="Nolan M."/>
            <person name="Bruce D."/>
            <person name="Goodwin L."/>
            <person name="Pitluck S."/>
            <person name="Ivanova N."/>
            <person name="Mavromatis K."/>
            <person name="Ovchinnikova G."/>
            <person name="Pati A."/>
            <person name="Chen A."/>
            <person name="Palaniappan K."/>
            <person name="Hauser L."/>
            <person name="Chang Y.J."/>
            <person name="Jefferies C.C."/>
            <person name="Saunders E."/>
            <person name="Brettin T."/>
            <person name="Detter J.C."/>
            <person name="Han C."/>
            <person name="Chain P."/>
            <person name="Bristow J."/>
            <person name="Eisen J.A."/>
            <person name="Markowitz V."/>
            <person name="Hugenholtz P."/>
            <person name="Kyrpides N.C."/>
            <person name="Klenk H.P."/>
            <person name="Lapidus A."/>
        </authorList>
    </citation>
    <scope>NUCLEOTIDE SEQUENCE [LARGE SCALE GENOMIC DNA]</scope>
    <source>
        <strain evidence="3">ATCC BAA-8 / DSM 12333 / NBRC 16432</strain>
    </source>
</reference>
<dbReference type="InterPro" id="IPR022742">
    <property type="entry name" value="Hydrolase_4"/>
</dbReference>
<dbReference type="EMBL" id="CP001618">
    <property type="protein sequence ID" value="ACQ80811.1"/>
    <property type="molecule type" value="Genomic_DNA"/>
</dbReference>
<feature type="domain" description="Serine aminopeptidase S33" evidence="1">
    <location>
        <begin position="89"/>
        <end position="202"/>
    </location>
</feature>
<organism evidence="2 3">
    <name type="scientific">Beutenbergia cavernae (strain ATCC BAA-8 / DSM 12333 / CCUG 43141 / JCM 11478 / NBRC 16432 / NCIMB 13614 / HKI 0122)</name>
    <dbReference type="NCBI Taxonomy" id="471853"/>
    <lineage>
        <taxon>Bacteria</taxon>
        <taxon>Bacillati</taxon>
        <taxon>Actinomycetota</taxon>
        <taxon>Actinomycetes</taxon>
        <taxon>Micrococcales</taxon>
        <taxon>Beutenbergiaceae</taxon>
        <taxon>Beutenbergia</taxon>
    </lineage>
</organism>
<protein>
    <recommendedName>
        <fullName evidence="1">Serine aminopeptidase S33 domain-containing protein</fullName>
    </recommendedName>
</protein>
<gene>
    <name evidence="2" type="ordered locus">Bcav_2566</name>
</gene>
<evidence type="ECO:0000259" key="1">
    <source>
        <dbReference type="Pfam" id="PF12146"/>
    </source>
</evidence>
<dbReference type="KEGG" id="bcv:Bcav_2566"/>
<dbReference type="InterPro" id="IPR050228">
    <property type="entry name" value="Carboxylesterase_BioH"/>
</dbReference>
<dbReference type="eggNOG" id="COG1073">
    <property type="taxonomic scope" value="Bacteria"/>
</dbReference>
<name>C5BWZ5_BEUC1</name>
<dbReference type="PANTHER" id="PTHR43194">
    <property type="entry name" value="HYDROLASE ALPHA/BETA FOLD FAMILY"/>
    <property type="match status" value="1"/>
</dbReference>
<dbReference type="PANTHER" id="PTHR43194:SF2">
    <property type="entry name" value="PEROXISOMAL MEMBRANE PROTEIN LPX1"/>
    <property type="match status" value="1"/>
</dbReference>
<dbReference type="Proteomes" id="UP000007962">
    <property type="component" value="Chromosome"/>
</dbReference>
<sequence length="295" mass="31400">MSTTAAASSRKSTTVRATKVPWRLRAAFRTLDVVAPGPAARWALELWCTIPVGSASRMDTRPHLGAISRLSRAEGDVVVETWGRADGAPVYLVHGWGGWRGQLGAFVDPLVAAGFRVVAFDAPSHGESAPGAFGPRRSTAVEMAAAFTDVAREHGAPDAVVAHSLGTATTTLAVSDGLPARRLVLVAPAVDPMNEVAEFQRALGFGPRTRRRLDPRLERRAGRPLTDISIAAATSRLPTTLLVHDRGDRRLAFESTARLAAGWPSAQLEATEGLGHQRILADDAVVGRVVEFVRS</sequence>
<proteinExistence type="predicted"/>
<evidence type="ECO:0000313" key="3">
    <source>
        <dbReference type="Proteomes" id="UP000007962"/>
    </source>
</evidence>
<dbReference type="HOGENOM" id="CLU_072027_0_0_11"/>
<dbReference type="STRING" id="471853.Bcav_2566"/>
<dbReference type="AlphaFoldDB" id="C5BWZ5"/>
<keyword evidence="3" id="KW-1185">Reference proteome</keyword>
<accession>C5BWZ5</accession>
<dbReference type="Gene3D" id="3.40.50.1820">
    <property type="entry name" value="alpha/beta hydrolase"/>
    <property type="match status" value="1"/>
</dbReference>
<dbReference type="OrthoDB" id="9785847at2"/>
<dbReference type="Pfam" id="PF12146">
    <property type="entry name" value="Hydrolase_4"/>
    <property type="match status" value="1"/>
</dbReference>
<dbReference type="RefSeq" id="WP_015883051.1">
    <property type="nucleotide sequence ID" value="NC_012669.1"/>
</dbReference>
<dbReference type="InterPro" id="IPR029058">
    <property type="entry name" value="AB_hydrolase_fold"/>
</dbReference>
<evidence type="ECO:0000313" key="2">
    <source>
        <dbReference type="EMBL" id="ACQ80811.1"/>
    </source>
</evidence>
<dbReference type="ESTHER" id="beuc1-c5bwz5">
    <property type="family name" value="6_AlphaBeta_hydrolase"/>
</dbReference>